<reference evidence="2" key="1">
    <citation type="journal article" date="2024" name="Algal Res.">
        <title>Biochemical, toxicological and genomic investigation of a high-biomass producing Limnothrix strain isolated from Italian shallow drinking water reservoir.</title>
        <authorList>
            <person name="Simonazzi M."/>
            <person name="Shishido T.K."/>
            <person name="Delbaje E."/>
            <person name="Wahlsten M."/>
            <person name="Fewer D.P."/>
            <person name="Sivonen K."/>
            <person name="Pezzolesi L."/>
            <person name="Pistocchi R."/>
        </authorList>
    </citation>
    <scope>NUCLEOTIDE SEQUENCE [LARGE SCALE GENOMIC DNA]</scope>
    <source>
        <strain evidence="2">LRLZ20PSL1</strain>
    </source>
</reference>
<dbReference type="CDD" id="cd02440">
    <property type="entry name" value="AdoMet_MTases"/>
    <property type="match status" value="1"/>
</dbReference>
<keyword evidence="2" id="KW-1185">Reference proteome</keyword>
<dbReference type="EC" id="2.1.1.-" evidence="1"/>
<accession>A0ABW7CCG1</accession>
<dbReference type="EMBL" id="JAZAQF010000049">
    <property type="protein sequence ID" value="MFG3817591.1"/>
    <property type="molecule type" value="Genomic_DNA"/>
</dbReference>
<dbReference type="Proteomes" id="UP001604335">
    <property type="component" value="Unassembled WGS sequence"/>
</dbReference>
<dbReference type="GO" id="GO:0008168">
    <property type="term" value="F:methyltransferase activity"/>
    <property type="evidence" value="ECO:0007669"/>
    <property type="project" value="UniProtKB-KW"/>
</dbReference>
<dbReference type="RefSeq" id="WP_190354729.1">
    <property type="nucleotide sequence ID" value="NZ_JAZAQF010000049.1"/>
</dbReference>
<dbReference type="GO" id="GO:0032259">
    <property type="term" value="P:methylation"/>
    <property type="evidence" value="ECO:0007669"/>
    <property type="project" value="UniProtKB-KW"/>
</dbReference>
<dbReference type="Gene3D" id="3.40.50.150">
    <property type="entry name" value="Vaccinia Virus protein VP39"/>
    <property type="match status" value="1"/>
</dbReference>
<gene>
    <name evidence="1" type="ORF">VPK24_08075</name>
</gene>
<evidence type="ECO:0000313" key="2">
    <source>
        <dbReference type="Proteomes" id="UP001604335"/>
    </source>
</evidence>
<evidence type="ECO:0000313" key="1">
    <source>
        <dbReference type="EMBL" id="MFG3817591.1"/>
    </source>
</evidence>
<comment type="caution">
    <text evidence="1">The sequence shown here is derived from an EMBL/GenBank/DDBJ whole genome shotgun (WGS) entry which is preliminary data.</text>
</comment>
<dbReference type="SUPFAM" id="SSF53335">
    <property type="entry name" value="S-adenosyl-L-methionine-dependent methyltransferases"/>
    <property type="match status" value="1"/>
</dbReference>
<dbReference type="InterPro" id="IPR029063">
    <property type="entry name" value="SAM-dependent_MTases_sf"/>
</dbReference>
<name>A0ABW7CCG1_9CYAN</name>
<protein>
    <submittedName>
        <fullName evidence="1">Class I SAM-dependent methyltransferase</fullName>
        <ecNumber evidence="1">2.1.1.-</ecNumber>
    </submittedName>
</protein>
<dbReference type="Pfam" id="PF13578">
    <property type="entry name" value="Methyltransf_24"/>
    <property type="match status" value="1"/>
</dbReference>
<keyword evidence="1" id="KW-0808">Transferase</keyword>
<organism evidence="1 2">
    <name type="scientific">Limnothrix redekei LRLZ20PSL1</name>
    <dbReference type="NCBI Taxonomy" id="3112953"/>
    <lineage>
        <taxon>Bacteria</taxon>
        <taxon>Bacillati</taxon>
        <taxon>Cyanobacteriota</taxon>
        <taxon>Cyanophyceae</taxon>
        <taxon>Pseudanabaenales</taxon>
        <taxon>Pseudanabaenaceae</taxon>
        <taxon>Limnothrix</taxon>
    </lineage>
</organism>
<keyword evidence="1" id="KW-0489">Methyltransferase</keyword>
<proteinExistence type="predicted"/>
<sequence length="208" mass="23596">MTSRSATFGYFGGWFDQRFGSAPQARYPTFKSAIGLFLQHLGDRRDGVIVETGTQRLPDDWGAGCSTTIFGETLETFDGGRLWTVDLSPENLTTSQHCTQHVAQRIEYVCSDSVTFLKQFDRPIDLLYLDSLDWWDDPQIQQQSQAHQLAEIEAAWDKLRQGCIILLDDNGLPGGGKARLTKEFLSQQGWSCILDYQQSLWISEKVMF</sequence>